<sequence length="318" mass="34469">MRALMLGILSSFFFAFTFVLNRSMELEGGSWLWSTSLRYFFMVPLLLLLVLWRGNLQPLWREMRRQPGTWLVWSFVGFGLFYAPLTFAAAYGPAWLVAGSWQITIVAGSLLVPLFYDLSGERQKIPVRGLLMSLLILLGVFLMQMQSATALTMREALLGFLPVVVAAFAYPLGNRKMMAALEGRLDSYQRALGMTLASLPLWIVLALFGATTAGAPSEGQVLQSLLVAVSSGVIATVLFFSATDLARGNVRQLAAVEATQAGEVIFAVIGEMLILAGHLPSALSWAGMALVMIGMVLHSYVSHTPAPSPAAKKESASS</sequence>
<evidence type="ECO:0000313" key="3">
    <source>
        <dbReference type="Proteomes" id="UP001208017"/>
    </source>
</evidence>
<dbReference type="Pfam" id="PF13536">
    <property type="entry name" value="EmrE"/>
    <property type="match status" value="1"/>
</dbReference>
<dbReference type="InterPro" id="IPR032713">
    <property type="entry name" value="EmrE"/>
</dbReference>
<keyword evidence="1" id="KW-1133">Transmembrane helix</keyword>
<keyword evidence="1" id="KW-0472">Membrane</keyword>
<comment type="caution">
    <text evidence="2">The sequence shown here is derived from an EMBL/GenBank/DDBJ whole genome shotgun (WGS) entry which is preliminary data.</text>
</comment>
<feature type="transmembrane region" description="Helical" evidence="1">
    <location>
        <begin position="221"/>
        <end position="241"/>
    </location>
</feature>
<feature type="transmembrane region" description="Helical" evidence="1">
    <location>
        <begin position="253"/>
        <end position="276"/>
    </location>
</feature>
<protein>
    <submittedName>
        <fullName evidence="2">Multidrug resistance efflux transporter family protein</fullName>
    </submittedName>
</protein>
<keyword evidence="3" id="KW-1185">Reference proteome</keyword>
<feature type="transmembrane region" description="Helical" evidence="1">
    <location>
        <begin position="127"/>
        <end position="144"/>
    </location>
</feature>
<name>A0ABT3WYK1_9BACL</name>
<feature type="transmembrane region" description="Helical" evidence="1">
    <location>
        <begin position="156"/>
        <end position="173"/>
    </location>
</feature>
<evidence type="ECO:0000313" key="2">
    <source>
        <dbReference type="EMBL" id="MCX7569759.1"/>
    </source>
</evidence>
<feature type="transmembrane region" description="Helical" evidence="1">
    <location>
        <begin position="37"/>
        <end position="56"/>
    </location>
</feature>
<dbReference type="Proteomes" id="UP001208017">
    <property type="component" value="Unassembled WGS sequence"/>
</dbReference>
<accession>A0ABT3WYK1</accession>
<dbReference type="EMBL" id="JAPMLT010000003">
    <property type="protein sequence ID" value="MCX7569759.1"/>
    <property type="molecule type" value="Genomic_DNA"/>
</dbReference>
<feature type="transmembrane region" description="Helical" evidence="1">
    <location>
        <begin position="94"/>
        <end position="115"/>
    </location>
</feature>
<gene>
    <name evidence="2" type="ORF">OS242_07260</name>
</gene>
<keyword evidence="1" id="KW-0812">Transmembrane</keyword>
<evidence type="ECO:0000256" key="1">
    <source>
        <dbReference type="SAM" id="Phobius"/>
    </source>
</evidence>
<dbReference type="RefSeq" id="WP_267151012.1">
    <property type="nucleotide sequence ID" value="NZ_JAPMLT010000003.1"/>
</dbReference>
<reference evidence="2 3" key="1">
    <citation type="submission" date="2022-11" db="EMBL/GenBank/DDBJ databases">
        <title>Study of microbial diversity in lake waters.</title>
        <authorList>
            <person name="Zhang J."/>
        </authorList>
    </citation>
    <scope>NUCLEOTIDE SEQUENCE [LARGE SCALE GENOMIC DNA]</scope>
    <source>
        <strain evidence="2 3">DT12</strain>
    </source>
</reference>
<proteinExistence type="predicted"/>
<feature type="transmembrane region" description="Helical" evidence="1">
    <location>
        <begin position="194"/>
        <end position="215"/>
    </location>
</feature>
<feature type="transmembrane region" description="Helical" evidence="1">
    <location>
        <begin position="68"/>
        <end position="88"/>
    </location>
</feature>
<organism evidence="2 3">
    <name type="scientific">Tumebacillus lacus</name>
    <dbReference type="NCBI Taxonomy" id="2995335"/>
    <lineage>
        <taxon>Bacteria</taxon>
        <taxon>Bacillati</taxon>
        <taxon>Bacillota</taxon>
        <taxon>Bacilli</taxon>
        <taxon>Bacillales</taxon>
        <taxon>Alicyclobacillaceae</taxon>
        <taxon>Tumebacillus</taxon>
    </lineage>
</organism>